<dbReference type="InParanoid" id="A0A194WU60"/>
<evidence type="ECO:0000313" key="2">
    <source>
        <dbReference type="Proteomes" id="UP000070700"/>
    </source>
</evidence>
<dbReference type="GeneID" id="28830145"/>
<accession>A0A194WU60</accession>
<dbReference type="Proteomes" id="UP000070700">
    <property type="component" value="Unassembled WGS sequence"/>
</dbReference>
<organism evidence="1 2">
    <name type="scientific">Mollisia scopiformis</name>
    <name type="common">Conifer needle endophyte fungus</name>
    <name type="synonym">Phialocephala scopiformis</name>
    <dbReference type="NCBI Taxonomy" id="149040"/>
    <lineage>
        <taxon>Eukaryota</taxon>
        <taxon>Fungi</taxon>
        <taxon>Dikarya</taxon>
        <taxon>Ascomycota</taxon>
        <taxon>Pezizomycotina</taxon>
        <taxon>Leotiomycetes</taxon>
        <taxon>Helotiales</taxon>
        <taxon>Mollisiaceae</taxon>
        <taxon>Mollisia</taxon>
    </lineage>
</organism>
<evidence type="ECO:0000313" key="1">
    <source>
        <dbReference type="EMBL" id="KUJ11495.1"/>
    </source>
</evidence>
<reference evidence="1 2" key="1">
    <citation type="submission" date="2015-10" db="EMBL/GenBank/DDBJ databases">
        <title>Full genome of DAOMC 229536 Phialocephala scopiformis, a fungal endophyte of spruce producing the potent anti-insectan compound rugulosin.</title>
        <authorList>
            <consortium name="DOE Joint Genome Institute"/>
            <person name="Walker A.K."/>
            <person name="Frasz S.L."/>
            <person name="Seifert K.A."/>
            <person name="Miller J.D."/>
            <person name="Mondo S.J."/>
            <person name="Labutti K."/>
            <person name="Lipzen A."/>
            <person name="Dockter R."/>
            <person name="Kennedy M."/>
            <person name="Grigoriev I.V."/>
            <person name="Spatafora J.W."/>
        </authorList>
    </citation>
    <scope>NUCLEOTIDE SEQUENCE [LARGE SCALE GENOMIC DNA]</scope>
    <source>
        <strain evidence="1 2">CBS 120377</strain>
    </source>
</reference>
<dbReference type="RefSeq" id="XP_018065850.1">
    <property type="nucleotide sequence ID" value="XM_018220419.1"/>
</dbReference>
<dbReference type="OrthoDB" id="3565135at2759"/>
<keyword evidence="2" id="KW-1185">Reference proteome</keyword>
<sequence length="107" mass="12627">MNFDMPENTLLNHILLFGGIQLTTQEWRDFLKTADDRNELFRWKSDGRGVVNWIEASPPVQSRNPPYIIKPIPIDLDDFKDLATTYLNWSTIFNDIDLDYLLRLITR</sequence>
<dbReference type="EMBL" id="KQ947426">
    <property type="protein sequence ID" value="KUJ11495.1"/>
    <property type="molecule type" value="Genomic_DNA"/>
</dbReference>
<name>A0A194WU60_MOLSC</name>
<dbReference type="AlphaFoldDB" id="A0A194WU60"/>
<dbReference type="KEGG" id="psco:LY89DRAFT_738929"/>
<protein>
    <submittedName>
        <fullName evidence="1">Uncharacterized protein</fullName>
    </submittedName>
</protein>
<proteinExistence type="predicted"/>
<gene>
    <name evidence="1" type="ORF">LY89DRAFT_738929</name>
</gene>